<sequence length="68" mass="7847">MASGVQDCVFCHIIQSDKRKYLKETENTVVINDRSPKAPHHYLVLSKRHIARQNDLTPADIDLVKEME</sequence>
<accession>A0ABD6EU59</accession>
<proteinExistence type="inferred from homology"/>
<dbReference type="EMBL" id="JBGFUD010012122">
    <property type="protein sequence ID" value="MFH4983391.1"/>
    <property type="molecule type" value="Genomic_DNA"/>
</dbReference>
<dbReference type="PROSITE" id="PS51084">
    <property type="entry name" value="HIT_2"/>
    <property type="match status" value="1"/>
</dbReference>
<comment type="caution">
    <text evidence="7">Lacks conserved residue(s) required for the propagation of feature annotation.</text>
</comment>
<dbReference type="AlphaFoldDB" id="A0ABD6EU59"/>
<dbReference type="InterPro" id="IPR036265">
    <property type="entry name" value="HIT-like_sf"/>
</dbReference>
<dbReference type="GO" id="GO:0016787">
    <property type="term" value="F:hydrolase activity"/>
    <property type="evidence" value="ECO:0007669"/>
    <property type="project" value="UniProtKB-KW"/>
</dbReference>
<reference evidence="9 10" key="1">
    <citation type="submission" date="2024-08" db="EMBL/GenBank/DDBJ databases">
        <title>Gnathostoma spinigerum genome.</title>
        <authorList>
            <person name="Gonzalez-Bertolin B."/>
            <person name="Monzon S."/>
            <person name="Zaballos A."/>
            <person name="Jimenez P."/>
            <person name="Dekumyoy P."/>
            <person name="Varona S."/>
            <person name="Cuesta I."/>
            <person name="Sumanam S."/>
            <person name="Adisakwattana P."/>
            <person name="Gasser R.B."/>
            <person name="Hernandez-Gonzalez A."/>
            <person name="Young N.D."/>
            <person name="Perteguer M.J."/>
        </authorList>
    </citation>
    <scope>NUCLEOTIDE SEQUENCE [LARGE SCALE GENOMIC DNA]</scope>
    <source>
        <strain evidence="9">AL3</strain>
        <tissue evidence="9">Liver</tissue>
    </source>
</reference>
<evidence type="ECO:0000256" key="5">
    <source>
        <dbReference type="ARBA" id="ARBA00039802"/>
    </source>
</evidence>
<dbReference type="SUPFAM" id="SSF54197">
    <property type="entry name" value="HIT-like"/>
    <property type="match status" value="1"/>
</dbReference>
<keyword evidence="2" id="KW-0378">Hydrolase</keyword>
<keyword evidence="1" id="KW-0547">Nucleotide-binding</keyword>
<evidence type="ECO:0000256" key="6">
    <source>
        <dbReference type="ARBA" id="ARBA00042361"/>
    </source>
</evidence>
<evidence type="ECO:0000313" key="10">
    <source>
        <dbReference type="Proteomes" id="UP001608902"/>
    </source>
</evidence>
<evidence type="ECO:0000256" key="4">
    <source>
        <dbReference type="ARBA" id="ARBA00025764"/>
    </source>
</evidence>
<comment type="catalytic activity">
    <reaction evidence="3">
        <text>adenosine 5'-phosphoramidate + H2O = NH4(+) + AMP</text>
        <dbReference type="Rhea" id="RHEA:67916"/>
        <dbReference type="ChEBI" id="CHEBI:15377"/>
        <dbReference type="ChEBI" id="CHEBI:28938"/>
        <dbReference type="ChEBI" id="CHEBI:57890"/>
        <dbReference type="ChEBI" id="CHEBI:456215"/>
    </reaction>
</comment>
<comment type="similarity">
    <text evidence="4">Belongs to the HINT family.</text>
</comment>
<dbReference type="InterPro" id="IPR011146">
    <property type="entry name" value="HIT-like"/>
</dbReference>
<evidence type="ECO:0000256" key="1">
    <source>
        <dbReference type="ARBA" id="ARBA00022741"/>
    </source>
</evidence>
<organism evidence="9 10">
    <name type="scientific">Gnathostoma spinigerum</name>
    <dbReference type="NCBI Taxonomy" id="75299"/>
    <lineage>
        <taxon>Eukaryota</taxon>
        <taxon>Metazoa</taxon>
        <taxon>Ecdysozoa</taxon>
        <taxon>Nematoda</taxon>
        <taxon>Chromadorea</taxon>
        <taxon>Rhabditida</taxon>
        <taxon>Spirurina</taxon>
        <taxon>Gnathostomatomorpha</taxon>
        <taxon>Gnathostomatoidea</taxon>
        <taxon>Gnathostomatidae</taxon>
        <taxon>Gnathostoma</taxon>
    </lineage>
</organism>
<evidence type="ECO:0000256" key="2">
    <source>
        <dbReference type="ARBA" id="ARBA00022801"/>
    </source>
</evidence>
<dbReference type="PANTHER" id="PTHR12486:SF5">
    <property type="entry name" value="ADENOSINE 5'-MONOPHOSPHORAMIDASE HINT3"/>
    <property type="match status" value="1"/>
</dbReference>
<gene>
    <name evidence="9" type="ORF">AB6A40_010100</name>
</gene>
<feature type="domain" description="HIT" evidence="8">
    <location>
        <begin position="9"/>
        <end position="68"/>
    </location>
</feature>
<evidence type="ECO:0000313" key="9">
    <source>
        <dbReference type="EMBL" id="MFH4983391.1"/>
    </source>
</evidence>
<dbReference type="Pfam" id="PF11969">
    <property type="entry name" value="DcpS_C"/>
    <property type="match status" value="1"/>
</dbReference>
<evidence type="ECO:0000256" key="7">
    <source>
        <dbReference type="PROSITE-ProRule" id="PRU00464"/>
    </source>
</evidence>
<evidence type="ECO:0000259" key="8">
    <source>
        <dbReference type="PROSITE" id="PS51084"/>
    </source>
</evidence>
<dbReference type="Gene3D" id="3.30.428.10">
    <property type="entry name" value="HIT-like"/>
    <property type="match status" value="1"/>
</dbReference>
<dbReference type="GO" id="GO:0000166">
    <property type="term" value="F:nucleotide binding"/>
    <property type="evidence" value="ECO:0007669"/>
    <property type="project" value="UniProtKB-KW"/>
</dbReference>
<keyword evidence="10" id="KW-1185">Reference proteome</keyword>
<comment type="caution">
    <text evidence="9">The sequence shown here is derived from an EMBL/GenBank/DDBJ whole genome shotgun (WGS) entry which is preliminary data.</text>
</comment>
<dbReference type="PANTHER" id="PTHR12486">
    <property type="entry name" value="APRATAXIN-RELATED"/>
    <property type="match status" value="1"/>
</dbReference>
<name>A0ABD6EU59_9BILA</name>
<evidence type="ECO:0000256" key="3">
    <source>
        <dbReference type="ARBA" id="ARBA00024472"/>
    </source>
</evidence>
<dbReference type="Proteomes" id="UP001608902">
    <property type="component" value="Unassembled WGS sequence"/>
</dbReference>
<protein>
    <recommendedName>
        <fullName evidence="5">Adenosine 5'-monophosphoramidase HINT3</fullName>
    </recommendedName>
    <alternativeName>
        <fullName evidence="6">Histidine triad nucleotide-binding protein 3</fullName>
    </alternativeName>
</protein>